<keyword evidence="3" id="KW-0378">Hydrolase</keyword>
<evidence type="ECO:0000256" key="4">
    <source>
        <dbReference type="SAM" id="SignalP"/>
    </source>
</evidence>
<name>A0ABS0WM39_9FLAO</name>
<evidence type="ECO:0000256" key="2">
    <source>
        <dbReference type="ARBA" id="ARBA00022525"/>
    </source>
</evidence>
<keyword evidence="4" id="KW-0732">Signal</keyword>
<evidence type="ECO:0000313" key="7">
    <source>
        <dbReference type="Proteomes" id="UP000623301"/>
    </source>
</evidence>
<dbReference type="InterPro" id="IPR007484">
    <property type="entry name" value="Peptidase_M28"/>
</dbReference>
<dbReference type="Pfam" id="PF04389">
    <property type="entry name" value="Peptidase_M28"/>
    <property type="match status" value="1"/>
</dbReference>
<sequence length="448" mass="49487">MKTLVTLILIACTTIASAQSDVSKILTEIATAPSADRIEKDVRTLVNFGTRHTLSDTVSKTRGIGAARRWIKSEFDNISKACDDCLEVSYQRNLVPKDNRRIVKDTYVVNVLATQRGTKYPNSYVIMSGDIDSRVSDANNFTSDSPGANDNASGMAGTIEAARVLSAYKFPVSIIYVGLSGEEQGLFGGQYMAKVAKEEGWNIVGVINNDMIGNIKGIDGVIDNSTFRVFSEAISMATTDKQRAAMRYYGGEVDGPSRQLARYIDKITDDYMTNLDAIMIYRLDRFGRGGHHRPFNDAGFTGVRIMETHENYNQQHQDIRTENGIKYGDVLEAVNFDYASKLTAVNALTLASLASAPLAPKNVKIGGVVQPSTQLQWDEVKDDHLIGYKIYWRDTTSPQWQYSRFIGKVTAYALKNIVIDNYLFGVASIGKNGAESLVQFPNQLIGRD</sequence>
<keyword evidence="7" id="KW-1185">Reference proteome</keyword>
<dbReference type="PANTHER" id="PTHR12147:SF26">
    <property type="entry name" value="PEPTIDASE M28 DOMAIN-CONTAINING PROTEIN"/>
    <property type="match status" value="1"/>
</dbReference>
<dbReference type="RefSeq" id="WP_198839838.1">
    <property type="nucleotide sequence ID" value="NZ_JAEHFJ010000001.1"/>
</dbReference>
<dbReference type="PANTHER" id="PTHR12147">
    <property type="entry name" value="METALLOPEPTIDASE M28 FAMILY MEMBER"/>
    <property type="match status" value="1"/>
</dbReference>
<organism evidence="6 7">
    <name type="scientific">Aureibaculum flavum</name>
    <dbReference type="NCBI Taxonomy" id="2795986"/>
    <lineage>
        <taxon>Bacteria</taxon>
        <taxon>Pseudomonadati</taxon>
        <taxon>Bacteroidota</taxon>
        <taxon>Flavobacteriia</taxon>
        <taxon>Flavobacteriales</taxon>
        <taxon>Flavobacteriaceae</taxon>
        <taxon>Aureibaculum</taxon>
    </lineage>
</organism>
<evidence type="ECO:0000313" key="6">
    <source>
        <dbReference type="EMBL" id="MBJ2173031.1"/>
    </source>
</evidence>
<dbReference type="SUPFAM" id="SSF53187">
    <property type="entry name" value="Zn-dependent exopeptidases"/>
    <property type="match status" value="1"/>
</dbReference>
<comment type="caution">
    <text evidence="6">The sequence shown here is derived from an EMBL/GenBank/DDBJ whole genome shotgun (WGS) entry which is preliminary data.</text>
</comment>
<evidence type="ECO:0000256" key="3">
    <source>
        <dbReference type="ARBA" id="ARBA00023049"/>
    </source>
</evidence>
<proteinExistence type="predicted"/>
<dbReference type="EMBL" id="JAEHFJ010000001">
    <property type="protein sequence ID" value="MBJ2173031.1"/>
    <property type="molecule type" value="Genomic_DNA"/>
</dbReference>
<dbReference type="Gene3D" id="2.60.40.10">
    <property type="entry name" value="Immunoglobulins"/>
    <property type="match status" value="1"/>
</dbReference>
<dbReference type="SUPFAM" id="SSF49265">
    <property type="entry name" value="Fibronectin type III"/>
    <property type="match status" value="1"/>
</dbReference>
<accession>A0ABS0WM39</accession>
<feature type="signal peptide" evidence="4">
    <location>
        <begin position="1"/>
        <end position="18"/>
    </location>
</feature>
<dbReference type="Gene3D" id="3.40.630.10">
    <property type="entry name" value="Zn peptidases"/>
    <property type="match status" value="1"/>
</dbReference>
<dbReference type="InterPro" id="IPR045175">
    <property type="entry name" value="M28_fam"/>
</dbReference>
<feature type="domain" description="Peptidase M28" evidence="5">
    <location>
        <begin position="110"/>
        <end position="305"/>
    </location>
</feature>
<dbReference type="CDD" id="cd00063">
    <property type="entry name" value="FN3"/>
    <property type="match status" value="1"/>
</dbReference>
<protein>
    <submittedName>
        <fullName evidence="6">M28 family metallopeptidase</fullName>
    </submittedName>
</protein>
<dbReference type="InterPro" id="IPR013783">
    <property type="entry name" value="Ig-like_fold"/>
</dbReference>
<keyword evidence="2" id="KW-0964">Secreted</keyword>
<comment type="subcellular location">
    <subcellularLocation>
        <location evidence="1">Secreted</location>
    </subcellularLocation>
</comment>
<gene>
    <name evidence="6" type="ORF">JBL43_02200</name>
</gene>
<evidence type="ECO:0000256" key="1">
    <source>
        <dbReference type="ARBA" id="ARBA00004613"/>
    </source>
</evidence>
<feature type="chain" id="PRO_5045834109" evidence="4">
    <location>
        <begin position="19"/>
        <end position="448"/>
    </location>
</feature>
<dbReference type="Proteomes" id="UP000623301">
    <property type="component" value="Unassembled WGS sequence"/>
</dbReference>
<dbReference type="InterPro" id="IPR036116">
    <property type="entry name" value="FN3_sf"/>
</dbReference>
<keyword evidence="3" id="KW-0645">Protease</keyword>
<reference evidence="6 7" key="1">
    <citation type="submission" date="2020-12" db="EMBL/GenBank/DDBJ databases">
        <title>Aureibaculum luteum sp. nov. and Aureibaculum flavum sp. nov., novel members of the family Flavobacteriaceae isolated from Antarctic intertidal sediments.</title>
        <authorList>
            <person name="He X."/>
            <person name="Zhang X."/>
        </authorList>
    </citation>
    <scope>NUCLEOTIDE SEQUENCE [LARGE SCALE GENOMIC DNA]</scope>
    <source>
        <strain evidence="6 7">A20</strain>
    </source>
</reference>
<dbReference type="InterPro" id="IPR003961">
    <property type="entry name" value="FN3_dom"/>
</dbReference>
<keyword evidence="3" id="KW-0482">Metalloprotease</keyword>
<evidence type="ECO:0000259" key="5">
    <source>
        <dbReference type="Pfam" id="PF04389"/>
    </source>
</evidence>